<dbReference type="PANTHER" id="PTHR16557:SF11">
    <property type="entry name" value="ALPHA-KETOGLUTARATE-DEPENDENT DIOXYGENASE ALKB"/>
    <property type="match status" value="1"/>
</dbReference>
<evidence type="ECO:0000256" key="2">
    <source>
        <dbReference type="ARBA" id="ARBA00022723"/>
    </source>
</evidence>
<keyword evidence="3" id="KW-0223">Dioxygenase</keyword>
<organism evidence="8 9">
    <name type="scientific">Taxus chinensis</name>
    <name type="common">Chinese yew</name>
    <name type="synonym">Taxus wallichiana var. chinensis</name>
    <dbReference type="NCBI Taxonomy" id="29808"/>
    <lineage>
        <taxon>Eukaryota</taxon>
        <taxon>Viridiplantae</taxon>
        <taxon>Streptophyta</taxon>
        <taxon>Embryophyta</taxon>
        <taxon>Tracheophyta</taxon>
        <taxon>Spermatophyta</taxon>
        <taxon>Pinopsida</taxon>
        <taxon>Pinidae</taxon>
        <taxon>Conifers II</taxon>
        <taxon>Cupressales</taxon>
        <taxon>Taxaceae</taxon>
        <taxon>Taxus</taxon>
    </lineage>
</organism>
<dbReference type="GO" id="GO:0035513">
    <property type="term" value="P:oxidative RNA demethylation"/>
    <property type="evidence" value="ECO:0007669"/>
    <property type="project" value="TreeGrafter"/>
</dbReference>
<dbReference type="EMBL" id="JAHRHJ020000006">
    <property type="protein sequence ID" value="KAH9311840.1"/>
    <property type="molecule type" value="Genomic_DNA"/>
</dbReference>
<evidence type="ECO:0000256" key="1">
    <source>
        <dbReference type="ARBA" id="ARBA00007879"/>
    </source>
</evidence>
<feature type="non-terminal residue" evidence="8">
    <location>
        <position position="202"/>
    </location>
</feature>
<comment type="cofactor">
    <cofactor evidence="6">
        <name>Fe(2+)</name>
        <dbReference type="ChEBI" id="CHEBI:29033"/>
    </cofactor>
    <text evidence="6">Binds 1 Fe(2+) ion per subunit.</text>
</comment>
<dbReference type="Proteomes" id="UP000824469">
    <property type="component" value="Unassembled WGS sequence"/>
</dbReference>
<reference evidence="8 9" key="1">
    <citation type="journal article" date="2021" name="Nat. Plants">
        <title>The Taxus genome provides insights into paclitaxel biosynthesis.</title>
        <authorList>
            <person name="Xiong X."/>
            <person name="Gou J."/>
            <person name="Liao Q."/>
            <person name="Li Y."/>
            <person name="Zhou Q."/>
            <person name="Bi G."/>
            <person name="Li C."/>
            <person name="Du R."/>
            <person name="Wang X."/>
            <person name="Sun T."/>
            <person name="Guo L."/>
            <person name="Liang H."/>
            <person name="Lu P."/>
            <person name="Wu Y."/>
            <person name="Zhang Z."/>
            <person name="Ro D.K."/>
            <person name="Shang Y."/>
            <person name="Huang S."/>
            <person name="Yan J."/>
        </authorList>
    </citation>
    <scope>NUCLEOTIDE SEQUENCE [LARGE SCALE GENOMIC DNA]</scope>
    <source>
        <strain evidence="8">Ta-2019</strain>
    </source>
</reference>
<dbReference type="SUPFAM" id="SSF51197">
    <property type="entry name" value="Clavaminate synthase-like"/>
    <property type="match status" value="1"/>
</dbReference>
<proteinExistence type="inferred from homology"/>
<feature type="non-terminal residue" evidence="8">
    <location>
        <position position="1"/>
    </location>
</feature>
<feature type="domain" description="Alpha-ketoglutarate-dependent dioxygenase AlkB-like" evidence="7">
    <location>
        <begin position="43"/>
        <end position="202"/>
    </location>
</feature>
<keyword evidence="2 6" id="KW-0479">Metal-binding</keyword>
<feature type="binding site" evidence="6">
    <location>
        <position position="146"/>
    </location>
    <ligand>
        <name>Fe cation</name>
        <dbReference type="ChEBI" id="CHEBI:24875"/>
        <note>catalytic</note>
    </ligand>
</feature>
<protein>
    <recommendedName>
        <fullName evidence="7">Alpha-ketoglutarate-dependent dioxygenase AlkB-like domain-containing protein</fullName>
    </recommendedName>
</protein>
<dbReference type="GO" id="GO:0005737">
    <property type="term" value="C:cytoplasm"/>
    <property type="evidence" value="ECO:0007669"/>
    <property type="project" value="TreeGrafter"/>
</dbReference>
<evidence type="ECO:0000259" key="7">
    <source>
        <dbReference type="Pfam" id="PF13532"/>
    </source>
</evidence>
<evidence type="ECO:0000256" key="4">
    <source>
        <dbReference type="ARBA" id="ARBA00023002"/>
    </source>
</evidence>
<dbReference type="InterPro" id="IPR004574">
    <property type="entry name" value="Alkb"/>
</dbReference>
<dbReference type="Gene3D" id="2.60.120.590">
    <property type="entry name" value="Alpha-ketoglutarate-dependent dioxygenase AlkB-like"/>
    <property type="match status" value="1"/>
</dbReference>
<dbReference type="Pfam" id="PF13532">
    <property type="entry name" value="2OG-FeII_Oxy_2"/>
    <property type="match status" value="1"/>
</dbReference>
<evidence type="ECO:0000256" key="5">
    <source>
        <dbReference type="ARBA" id="ARBA00023004"/>
    </source>
</evidence>
<feature type="binding site" evidence="6">
    <location>
        <position position="148"/>
    </location>
    <ligand>
        <name>Fe cation</name>
        <dbReference type="ChEBI" id="CHEBI:24875"/>
        <note>catalytic</note>
    </ligand>
</feature>
<dbReference type="InterPro" id="IPR027450">
    <property type="entry name" value="AlkB-like"/>
</dbReference>
<dbReference type="AlphaFoldDB" id="A0AA38L8I8"/>
<dbReference type="PANTHER" id="PTHR16557">
    <property type="entry name" value="ALKYLATED DNA REPAIR PROTEIN ALKB-RELATED"/>
    <property type="match status" value="1"/>
</dbReference>
<comment type="similarity">
    <text evidence="1">Belongs to the alkB family.</text>
</comment>
<keyword evidence="9" id="KW-1185">Reference proteome</keyword>
<name>A0AA38L8I8_TAXCH</name>
<dbReference type="GO" id="GO:0035515">
    <property type="term" value="F:oxidative RNA demethylase activity"/>
    <property type="evidence" value="ECO:0007669"/>
    <property type="project" value="TreeGrafter"/>
</dbReference>
<feature type="binding site" evidence="6">
    <location>
        <position position="202"/>
    </location>
    <ligand>
        <name>Fe cation</name>
        <dbReference type="ChEBI" id="CHEBI:24875"/>
        <note>catalytic</note>
    </ligand>
</feature>
<evidence type="ECO:0000313" key="9">
    <source>
        <dbReference type="Proteomes" id="UP000824469"/>
    </source>
</evidence>
<evidence type="ECO:0000313" key="8">
    <source>
        <dbReference type="EMBL" id="KAH9311840.1"/>
    </source>
</evidence>
<accession>A0AA38L8I8</accession>
<evidence type="ECO:0000256" key="6">
    <source>
        <dbReference type="PIRSR" id="PIRSR604574-2"/>
    </source>
</evidence>
<dbReference type="SMR" id="A0AA38L8I8"/>
<keyword evidence="4" id="KW-0560">Oxidoreductase</keyword>
<comment type="caution">
    <text evidence="8">The sequence shown here is derived from an EMBL/GenBank/DDBJ whole genome shotgun (WGS) entry which is preliminary data.</text>
</comment>
<keyword evidence="5 6" id="KW-0408">Iron</keyword>
<dbReference type="InterPro" id="IPR037151">
    <property type="entry name" value="AlkB-like_sf"/>
</dbReference>
<sequence length="202" mass="22862">FYFIRGALSVEEQFTWIKESLRSFPQPPNRTNHTQFYGPIHNLWSAHAHAALLTEEREREREPALPSPSKSISASALVRKLRWATLGLQFDWSKRNYDVSFPYVKIPHTLSQLAKELARPAMQKGEFRAEAAIVNYFSSDDMLGGHLDDMEADWSKPIVSISLGCKAIFLLGGESREDPPIAMFLRSGDVVLMAGPARQCFH</sequence>
<gene>
    <name evidence="8" type="ORF">KI387_026875</name>
</gene>
<dbReference type="GO" id="GO:0008198">
    <property type="term" value="F:ferrous iron binding"/>
    <property type="evidence" value="ECO:0007669"/>
    <property type="project" value="TreeGrafter"/>
</dbReference>
<dbReference type="GO" id="GO:0035516">
    <property type="term" value="F:broad specificity oxidative DNA demethylase activity"/>
    <property type="evidence" value="ECO:0007669"/>
    <property type="project" value="TreeGrafter"/>
</dbReference>
<evidence type="ECO:0000256" key="3">
    <source>
        <dbReference type="ARBA" id="ARBA00022964"/>
    </source>
</evidence>